<feature type="binding site" evidence="5">
    <location>
        <position position="180"/>
    </location>
    <ligand>
        <name>adenosylcob(III)alamin</name>
        <dbReference type="ChEBI" id="CHEBI:18408"/>
    </ligand>
</feature>
<dbReference type="GO" id="GO:0009350">
    <property type="term" value="C:ethanolamine ammonia-lyase complex"/>
    <property type="evidence" value="ECO:0007669"/>
    <property type="project" value="UniProtKB-UniRule"/>
</dbReference>
<dbReference type="AlphaFoldDB" id="A0A9D1RFK1"/>
<keyword evidence="3 5" id="KW-0170">Cobalt</keyword>
<dbReference type="PIRSF" id="PIRSF018982">
    <property type="entry name" value="EutC"/>
    <property type="match status" value="1"/>
</dbReference>
<dbReference type="GO" id="GO:0008851">
    <property type="term" value="F:ethanolamine ammonia-lyase activity"/>
    <property type="evidence" value="ECO:0007669"/>
    <property type="project" value="UniProtKB-UniRule"/>
</dbReference>
<dbReference type="Proteomes" id="UP000824205">
    <property type="component" value="Unassembled WGS sequence"/>
</dbReference>
<protein>
    <recommendedName>
        <fullName evidence="5">Ethanolamine ammonia-lyase small subunit</fullName>
        <shortName evidence="5">EAL small subunit</shortName>
        <ecNumber evidence="5">4.3.1.7</ecNumber>
    </recommendedName>
</protein>
<dbReference type="Gene3D" id="3.40.50.11240">
    <property type="entry name" value="Ethanolamine ammonia-lyase light chain (EutC)"/>
    <property type="match status" value="1"/>
</dbReference>
<comment type="subunit">
    <text evidence="5">The basic unit is a heterodimer which dimerizes to form tetramers. The heterotetramers trimerize; 6 large subunits form a core ring with 6 small subunits projecting outwards.</text>
</comment>
<accession>A0A9D1RFK1</accession>
<comment type="cofactor">
    <cofactor evidence="5">
        <name>adenosylcob(III)alamin</name>
        <dbReference type="ChEBI" id="CHEBI:18408"/>
    </cofactor>
    <text evidence="5">Binds between the large and small subunits.</text>
</comment>
<dbReference type="Pfam" id="PF05985">
    <property type="entry name" value="EutC"/>
    <property type="match status" value="1"/>
</dbReference>
<evidence type="ECO:0000313" key="7">
    <source>
        <dbReference type="Proteomes" id="UP000824205"/>
    </source>
</evidence>
<sequence>MPEIPAYFFNAGGAHMDRFEELMKATPARLGIGRAGSRYKTKSYLDFRAAHAAANDAVMSEVDPQLVKKLGMFEIRTMCKDKFEMLTRPDLGRHFSPETKEYLKQNATAGADVQIYCGDGLSAPSVGANVPDILPMLTLALEDDSVTVGKPFFVRYCRVNTAREIGPLLGAKVVCVLIGERPGLLTDESMSAYIAYKPHPDMSESDYTVVSNISRFGMPPVEAGAYIAGIIKKMLIQKAGGLSLKL</sequence>
<dbReference type="GO" id="GO:0046336">
    <property type="term" value="P:ethanolamine catabolic process"/>
    <property type="evidence" value="ECO:0007669"/>
    <property type="project" value="UniProtKB-UniRule"/>
</dbReference>
<dbReference type="HAMAP" id="MF_00601">
    <property type="entry name" value="EutC"/>
    <property type="match status" value="1"/>
</dbReference>
<evidence type="ECO:0000313" key="6">
    <source>
        <dbReference type="EMBL" id="HIW86455.1"/>
    </source>
</evidence>
<dbReference type="InterPro" id="IPR042251">
    <property type="entry name" value="EutC_C"/>
</dbReference>
<feature type="binding site" evidence="5">
    <location>
        <position position="159"/>
    </location>
    <ligand>
        <name>adenosylcob(III)alamin</name>
        <dbReference type="ChEBI" id="CHEBI:18408"/>
    </ligand>
</feature>
<comment type="similarity">
    <text evidence="5">Belongs to the EutC family.</text>
</comment>
<keyword evidence="1 5" id="KW-0846">Cobalamin</keyword>
<name>A0A9D1RFK1_9FIRM</name>
<dbReference type="GO" id="GO:0031419">
    <property type="term" value="F:cobalamin binding"/>
    <property type="evidence" value="ECO:0007669"/>
    <property type="project" value="UniProtKB-UniRule"/>
</dbReference>
<dbReference type="InterPro" id="IPR042255">
    <property type="entry name" value="EutC_N"/>
</dbReference>
<keyword evidence="2 5" id="KW-0456">Lyase</keyword>
<dbReference type="PANTHER" id="PTHR39330">
    <property type="entry name" value="ETHANOLAMINE AMMONIA-LYASE LIGHT CHAIN"/>
    <property type="match status" value="1"/>
</dbReference>
<dbReference type="PANTHER" id="PTHR39330:SF1">
    <property type="entry name" value="ETHANOLAMINE AMMONIA-LYASE SMALL SUBUNIT"/>
    <property type="match status" value="1"/>
</dbReference>
<evidence type="ECO:0000256" key="4">
    <source>
        <dbReference type="ARBA" id="ARBA00024446"/>
    </source>
</evidence>
<proteinExistence type="inferred from homology"/>
<evidence type="ECO:0000256" key="2">
    <source>
        <dbReference type="ARBA" id="ARBA00023239"/>
    </source>
</evidence>
<dbReference type="EC" id="4.3.1.7" evidence="5"/>
<reference evidence="6" key="2">
    <citation type="submission" date="2021-04" db="EMBL/GenBank/DDBJ databases">
        <authorList>
            <person name="Gilroy R."/>
        </authorList>
    </citation>
    <scope>NUCLEOTIDE SEQUENCE</scope>
    <source>
        <strain evidence="6">421</strain>
    </source>
</reference>
<dbReference type="Gene3D" id="1.10.30.40">
    <property type="entry name" value="Ethanolamine ammonia-lyase light chain (EutC), N-terminal domain"/>
    <property type="match status" value="1"/>
</dbReference>
<evidence type="ECO:0000256" key="3">
    <source>
        <dbReference type="ARBA" id="ARBA00023285"/>
    </source>
</evidence>
<evidence type="ECO:0000256" key="5">
    <source>
        <dbReference type="HAMAP-Rule" id="MF_00601"/>
    </source>
</evidence>
<comment type="pathway">
    <text evidence="5">Amine and polyamine degradation; ethanolamine degradation.</text>
</comment>
<dbReference type="EMBL" id="DXGE01000034">
    <property type="protein sequence ID" value="HIW86455.1"/>
    <property type="molecule type" value="Genomic_DNA"/>
</dbReference>
<dbReference type="GO" id="GO:0006520">
    <property type="term" value="P:amino acid metabolic process"/>
    <property type="evidence" value="ECO:0007669"/>
    <property type="project" value="InterPro"/>
</dbReference>
<evidence type="ECO:0000256" key="1">
    <source>
        <dbReference type="ARBA" id="ARBA00022628"/>
    </source>
</evidence>
<keyword evidence="4 5" id="KW-1283">Bacterial microcompartment</keyword>
<comment type="catalytic activity">
    <reaction evidence="5">
        <text>ethanolamine = acetaldehyde + NH4(+)</text>
        <dbReference type="Rhea" id="RHEA:15313"/>
        <dbReference type="ChEBI" id="CHEBI:15343"/>
        <dbReference type="ChEBI" id="CHEBI:28938"/>
        <dbReference type="ChEBI" id="CHEBI:57603"/>
        <dbReference type="EC" id="4.3.1.7"/>
    </reaction>
</comment>
<organism evidence="6 7">
    <name type="scientific">Candidatus Eubacterium faecipullorum</name>
    <dbReference type="NCBI Taxonomy" id="2838571"/>
    <lineage>
        <taxon>Bacteria</taxon>
        <taxon>Bacillati</taxon>
        <taxon>Bacillota</taxon>
        <taxon>Clostridia</taxon>
        <taxon>Eubacteriales</taxon>
        <taxon>Eubacteriaceae</taxon>
        <taxon>Eubacterium</taxon>
    </lineage>
</organism>
<reference evidence="6" key="1">
    <citation type="journal article" date="2021" name="PeerJ">
        <title>Extensive microbial diversity within the chicken gut microbiome revealed by metagenomics and culture.</title>
        <authorList>
            <person name="Gilroy R."/>
            <person name="Ravi A."/>
            <person name="Getino M."/>
            <person name="Pursley I."/>
            <person name="Horton D.L."/>
            <person name="Alikhan N.F."/>
            <person name="Baker D."/>
            <person name="Gharbi K."/>
            <person name="Hall N."/>
            <person name="Watson M."/>
            <person name="Adriaenssens E.M."/>
            <person name="Foster-Nyarko E."/>
            <person name="Jarju S."/>
            <person name="Secka A."/>
            <person name="Antonio M."/>
            <person name="Oren A."/>
            <person name="Chaudhuri R.R."/>
            <person name="La Ragione R."/>
            <person name="Hildebrand F."/>
            <person name="Pallen M.J."/>
        </authorList>
    </citation>
    <scope>NUCLEOTIDE SEQUENCE</scope>
    <source>
        <strain evidence="6">421</strain>
    </source>
</reference>
<gene>
    <name evidence="5 6" type="primary">eutC</name>
    <name evidence="6" type="ORF">IAA48_08175</name>
</gene>
<comment type="function">
    <text evidence="5">Catalyzes the deamination of various vicinal amino-alcohols to oxo compounds. Allows this organism to utilize ethanolamine as the sole source of nitrogen and carbon in the presence of external vitamin B12.</text>
</comment>
<dbReference type="InterPro" id="IPR009246">
    <property type="entry name" value="EutC"/>
</dbReference>
<dbReference type="GO" id="GO:0031471">
    <property type="term" value="C:ethanolamine degradation polyhedral organelle"/>
    <property type="evidence" value="ECO:0007669"/>
    <property type="project" value="UniProtKB-UniRule"/>
</dbReference>
<comment type="caution">
    <text evidence="6">The sequence shown here is derived from an EMBL/GenBank/DDBJ whole genome shotgun (WGS) entry which is preliminary data.</text>
</comment>
<dbReference type="NCBIfam" id="NF003971">
    <property type="entry name" value="PRK05465.1"/>
    <property type="match status" value="1"/>
</dbReference>
<comment type="subcellular location">
    <subcellularLocation>
        <location evidence="5">Bacterial microcompartment</location>
    </subcellularLocation>
</comment>